<dbReference type="PANTHER" id="PTHR46844:SF1">
    <property type="entry name" value="SLR5058 PROTEIN"/>
    <property type="match status" value="1"/>
</dbReference>
<dbReference type="PANTHER" id="PTHR46844">
    <property type="entry name" value="SLR5058 PROTEIN"/>
    <property type="match status" value="1"/>
</dbReference>
<dbReference type="Proteomes" id="UP001193748">
    <property type="component" value="Unassembled WGS sequence"/>
</dbReference>
<dbReference type="EMBL" id="JABSWW010000001">
    <property type="protein sequence ID" value="NRT87285.1"/>
    <property type="molecule type" value="Genomic_DNA"/>
</dbReference>
<dbReference type="Pfam" id="PF05729">
    <property type="entry name" value="NACHT"/>
    <property type="match status" value="1"/>
</dbReference>
<proteinExistence type="predicted"/>
<dbReference type="InterPro" id="IPR007111">
    <property type="entry name" value="NACHT_NTPase"/>
</dbReference>
<name>A0AAX0AW55_CLOBE</name>
<dbReference type="AlphaFoldDB" id="A0AAX0AW55"/>
<comment type="caution">
    <text evidence="2">The sequence shown here is derived from an EMBL/GenBank/DDBJ whole genome shotgun (WGS) entry which is preliminary data.</text>
</comment>
<reference evidence="2" key="1">
    <citation type="submission" date="2020-05" db="EMBL/GenBank/DDBJ databases">
        <authorList>
            <person name="Brown S."/>
            <person name="Huntemann M."/>
            <person name="Clum A."/>
            <person name="Spunde A."/>
            <person name="Palaniappan K."/>
            <person name="Ritter S."/>
            <person name="Mikhailova N."/>
            <person name="Chen I.-M."/>
            <person name="Stamatis D."/>
            <person name="Reddy T."/>
            <person name="O'Malley R."/>
            <person name="Daum C."/>
            <person name="Shapiro N."/>
            <person name="Ivanova N."/>
            <person name="Kyrpides N."/>
            <person name="Woyke T."/>
        </authorList>
    </citation>
    <scope>NUCLEOTIDE SEQUENCE</scope>
    <source>
        <strain evidence="2">DJ080</strain>
    </source>
</reference>
<evidence type="ECO:0000259" key="1">
    <source>
        <dbReference type="Pfam" id="PF05729"/>
    </source>
</evidence>
<accession>A0AAX0AW55</accession>
<dbReference type="RefSeq" id="WP_173710336.1">
    <property type="nucleotide sequence ID" value="NZ_JABSWW010000001.1"/>
</dbReference>
<gene>
    <name evidence="2" type="ORF">B0H41_000964</name>
</gene>
<sequence length="893" mass="104633">MFEEYIIDIIKDLITSVIDKNLNKIISDHYKIRKIKNRIDDTIVDVIDALRPFLKNEGVSEERQKLLIQTCVNELREFMVRPELLFNGSLNGQKIFEDLYSKNGLPEVIIEEELNNIYAILFPRIATLVCKIPEVISNWQNEVWAENFKRFDEITDYLQNVMRTVDEIKKTPERQADDKLNLIRMALAQKIRFDLDLTGLRGDRPMVGNFNDFFVHPQISETNKKSYIREINTAEESISNFIYKREHAIIIAPPGGGKSTWSKWLQRELLSTKWNGIVVRYELRRFSTDSMLTLYELIRDIVGKHFSENLKTEYIDEWLKSNKIAIILDGFDEIRPNDRDSVFEWIVDLNVVANGCPLIITSRPITTDHFNRLGSEWSWWSIQPFDNSRIVDYIERWYKYTPLLGDNNRIINGEELSRTWKNDPTIEPLTSNPLLLSTLLMVHHLDGSIPNGRSQLYKRYIDGMLGIWDDRRDVNAVDIKLSLIQKKQILKRFAIFMFFEEEDQIDETKIIVWLNNLLDNLRLKFKAEEVLSQLRERSGLIIGPGIYSFIHKTVGEYLVAEEILDGDYRLESGMKVDRFCLFENRENDRWNSVIFLWSGIAPVYDVESFIEQCIKMDDCELGYGILLDQYVRLSPEFCYKIILGEKYISKINTACDFGCDSFWICSSSYVDKYGYVVPDFELKSINDYNTFSNILSKMIHDNIITIKNYLNVSGKLKELIWMTLISDFNTIEIWSEALTYIPFENNKIKWIYWSIEQTIGKVCMHTRENLRKVIEMYKSVCPEANGVLPIGLISIALNRKSQNDREAYIYLVKNIIHFLPNCSKEEINNEWLISTEEWLIDSLDNENAIDLLEEFKNELIVLANTDKGEADDLYNSAINYIIEIIKLRRSLMS</sequence>
<dbReference type="InterPro" id="IPR027417">
    <property type="entry name" value="P-loop_NTPase"/>
</dbReference>
<evidence type="ECO:0000313" key="3">
    <source>
        <dbReference type="Proteomes" id="UP001193748"/>
    </source>
</evidence>
<organism evidence="2 3">
    <name type="scientific">Clostridium beijerinckii</name>
    <name type="common">Clostridium MP</name>
    <dbReference type="NCBI Taxonomy" id="1520"/>
    <lineage>
        <taxon>Bacteria</taxon>
        <taxon>Bacillati</taxon>
        <taxon>Bacillota</taxon>
        <taxon>Clostridia</taxon>
        <taxon>Eubacteriales</taxon>
        <taxon>Clostridiaceae</taxon>
        <taxon>Clostridium</taxon>
    </lineage>
</organism>
<dbReference type="Gene3D" id="3.40.50.300">
    <property type="entry name" value="P-loop containing nucleotide triphosphate hydrolases"/>
    <property type="match status" value="1"/>
</dbReference>
<dbReference type="SUPFAM" id="SSF52540">
    <property type="entry name" value="P-loop containing nucleoside triphosphate hydrolases"/>
    <property type="match status" value="1"/>
</dbReference>
<protein>
    <recommendedName>
        <fullName evidence="1">NACHT domain-containing protein</fullName>
    </recommendedName>
</protein>
<reference evidence="2" key="2">
    <citation type="journal article" date="2022" name="Nat. Biotechnol.">
        <title>Carbon-negative production of acetone and isopropanol by gas fermentation at industrial pilot scale.</title>
        <authorList>
            <person name="Liew F.E."/>
            <person name="Nogle R."/>
            <person name="Abdalla T."/>
            <person name="Rasor B.J."/>
            <person name="Canter C."/>
            <person name="Jensen R.O."/>
            <person name="Wang L."/>
            <person name="Strutz J."/>
            <person name="Chirania P."/>
            <person name="De Tissera S."/>
            <person name="Mueller A.P."/>
            <person name="Ruan Z."/>
            <person name="Gao A."/>
            <person name="Tran L."/>
            <person name="Engle N.L."/>
            <person name="Bromley J.C."/>
            <person name="Daniell J."/>
            <person name="Conrado R."/>
            <person name="Tschaplinski T.J."/>
            <person name="Giannone R.J."/>
            <person name="Hettich R.L."/>
            <person name="Karim A.S."/>
            <person name="Simpson S.D."/>
            <person name="Brown S.D."/>
            <person name="Leang C."/>
            <person name="Jewett M.C."/>
            <person name="Kopke M."/>
        </authorList>
    </citation>
    <scope>NUCLEOTIDE SEQUENCE</scope>
    <source>
        <strain evidence="2">DJ080</strain>
    </source>
</reference>
<feature type="domain" description="NACHT" evidence="1">
    <location>
        <begin position="253"/>
        <end position="398"/>
    </location>
</feature>
<evidence type="ECO:0000313" key="2">
    <source>
        <dbReference type="EMBL" id="NRT87285.1"/>
    </source>
</evidence>